<proteinExistence type="predicted"/>
<keyword evidence="1" id="KW-0596">Phosphopantetheine</keyword>
<dbReference type="InterPro" id="IPR006162">
    <property type="entry name" value="Ppantetheine_attach_site"/>
</dbReference>
<dbReference type="InterPro" id="IPR009081">
    <property type="entry name" value="PP-bd_ACP"/>
</dbReference>
<organism evidence="4 5">
    <name type="scientific">Xenorhabdus littoralis</name>
    <dbReference type="NCBI Taxonomy" id="2582835"/>
    <lineage>
        <taxon>Bacteria</taxon>
        <taxon>Pseudomonadati</taxon>
        <taxon>Pseudomonadota</taxon>
        <taxon>Gammaproteobacteria</taxon>
        <taxon>Enterobacterales</taxon>
        <taxon>Morganellaceae</taxon>
        <taxon>Xenorhabdus</taxon>
    </lineage>
</organism>
<dbReference type="InterPro" id="IPR036736">
    <property type="entry name" value="ACP-like_sf"/>
</dbReference>
<evidence type="ECO:0000313" key="4">
    <source>
        <dbReference type="EMBL" id="MDX8001227.1"/>
    </source>
</evidence>
<evidence type="ECO:0000256" key="2">
    <source>
        <dbReference type="ARBA" id="ARBA00022553"/>
    </source>
</evidence>
<dbReference type="SMART" id="SM00823">
    <property type="entry name" value="PKS_PP"/>
    <property type="match status" value="1"/>
</dbReference>
<protein>
    <recommendedName>
        <fullName evidence="3">Carrier domain-containing protein</fullName>
    </recommendedName>
</protein>
<dbReference type="EMBL" id="VCDP01000199">
    <property type="protein sequence ID" value="MDX8001227.1"/>
    <property type="molecule type" value="Genomic_DNA"/>
</dbReference>
<feature type="non-terminal residue" evidence="4">
    <location>
        <position position="1"/>
    </location>
</feature>
<dbReference type="PANTHER" id="PTHR45527:SF1">
    <property type="entry name" value="FATTY ACID SYNTHASE"/>
    <property type="match status" value="1"/>
</dbReference>
<reference evidence="5" key="1">
    <citation type="journal article" date="2024" name="Toxins">
        <title>Genome Sequence Analysis of Native Xenorhabdus Strains Isolated from Entomopathogenic Nematodes in Argentina.</title>
        <authorList>
            <person name="Palma L."/>
            <person name="Frizzo L."/>
            <person name="Kaiser S."/>
            <person name="Berry C."/>
            <person name="Caballero P."/>
            <person name="Bode H.B."/>
            <person name="Del Valle E.E."/>
        </authorList>
    </citation>
    <scope>NUCLEOTIDE SEQUENCE [LARGE SCALE GENOMIC DNA]</scope>
    <source>
        <strain evidence="5">Reich</strain>
    </source>
</reference>
<name>A0ABU4SRE6_9GAMM</name>
<sequence>ELETLLAQIWQDLLGLERVGRHDHFFEIGGHSLMVVQLIARIQTEFFIDIPIVSIFQFPKLSELAEVILSAQVSSAWGNDVESVKSDLDSMSIEELMAILDGDTNQ</sequence>
<dbReference type="PANTHER" id="PTHR45527">
    <property type="entry name" value="NONRIBOSOMAL PEPTIDE SYNTHETASE"/>
    <property type="match status" value="1"/>
</dbReference>
<accession>A0ABU4SRE6</accession>
<keyword evidence="2" id="KW-0597">Phosphoprotein</keyword>
<dbReference type="Gene3D" id="1.10.1200.10">
    <property type="entry name" value="ACP-like"/>
    <property type="match status" value="1"/>
</dbReference>
<dbReference type="SUPFAM" id="SSF47336">
    <property type="entry name" value="ACP-like"/>
    <property type="match status" value="1"/>
</dbReference>
<dbReference type="Pfam" id="PF00550">
    <property type="entry name" value="PP-binding"/>
    <property type="match status" value="1"/>
</dbReference>
<comment type="caution">
    <text evidence="4">The sequence shown here is derived from an EMBL/GenBank/DDBJ whole genome shotgun (WGS) entry which is preliminary data.</text>
</comment>
<evidence type="ECO:0000259" key="3">
    <source>
        <dbReference type="PROSITE" id="PS50075"/>
    </source>
</evidence>
<dbReference type="RefSeq" id="WP_319927923.1">
    <property type="nucleotide sequence ID" value="NZ_VCDP01000199.1"/>
</dbReference>
<keyword evidence="5" id="KW-1185">Reference proteome</keyword>
<dbReference type="Proteomes" id="UP001271640">
    <property type="component" value="Unassembled WGS sequence"/>
</dbReference>
<gene>
    <name evidence="4" type="ORF">FE394_19115</name>
</gene>
<feature type="domain" description="Carrier" evidence="3">
    <location>
        <begin position="1"/>
        <end position="72"/>
    </location>
</feature>
<evidence type="ECO:0000313" key="5">
    <source>
        <dbReference type="Proteomes" id="UP001271640"/>
    </source>
</evidence>
<dbReference type="PROSITE" id="PS00012">
    <property type="entry name" value="PHOSPHOPANTETHEINE"/>
    <property type="match status" value="1"/>
</dbReference>
<dbReference type="InterPro" id="IPR020806">
    <property type="entry name" value="PKS_PP-bd"/>
</dbReference>
<dbReference type="PROSITE" id="PS50075">
    <property type="entry name" value="CARRIER"/>
    <property type="match status" value="1"/>
</dbReference>
<evidence type="ECO:0000256" key="1">
    <source>
        <dbReference type="ARBA" id="ARBA00022450"/>
    </source>
</evidence>